<feature type="transmembrane region" description="Helical" evidence="8">
    <location>
        <begin position="108"/>
        <end position="126"/>
    </location>
</feature>
<feature type="transmembrane region" description="Helical" evidence="8">
    <location>
        <begin position="263"/>
        <end position="284"/>
    </location>
</feature>
<dbReference type="NCBIfam" id="TIGR02914">
    <property type="entry name" value="EpsI_fam"/>
    <property type="match status" value="1"/>
</dbReference>
<dbReference type="RefSeq" id="WP_114342821.1">
    <property type="nucleotide sequence ID" value="NZ_QFWQ01000005.1"/>
</dbReference>
<evidence type="ECO:0000259" key="9">
    <source>
        <dbReference type="Pfam" id="PF11984"/>
    </source>
</evidence>
<dbReference type="AlphaFoldDB" id="A0A368KEH0"/>
<keyword evidence="11" id="KW-1185">Reference proteome</keyword>
<protein>
    <submittedName>
        <fullName evidence="10">EpsI family protein</fullName>
    </submittedName>
</protein>
<keyword evidence="5" id="KW-0378">Hydrolase</keyword>
<evidence type="ECO:0000256" key="1">
    <source>
        <dbReference type="ARBA" id="ARBA00004651"/>
    </source>
</evidence>
<dbReference type="InterPro" id="IPR026392">
    <property type="entry name" value="Exo/Archaeosortase_dom"/>
</dbReference>
<reference evidence="10 11" key="1">
    <citation type="submission" date="2018-05" db="EMBL/GenBank/DDBJ databases">
        <title>Draft genome sequence of Rhodanobacter denitrificans Yn1 isolated from gold copper mine.</title>
        <authorList>
            <person name="Yang N."/>
            <person name="Mazhar H.S."/>
            <person name="Rensing C."/>
        </authorList>
    </citation>
    <scope>NUCLEOTIDE SEQUENCE [LARGE SCALE GENOMIC DNA]</scope>
    <source>
        <strain evidence="10 11">Yn1</strain>
    </source>
</reference>
<dbReference type="InterPro" id="IPR017540">
    <property type="entry name" value="Exosortase-1"/>
</dbReference>
<keyword evidence="6 8" id="KW-1133">Transmembrane helix</keyword>
<keyword evidence="3" id="KW-0645">Protease</keyword>
<dbReference type="Pfam" id="PF09721">
    <property type="entry name" value="Exosortase_EpsH"/>
    <property type="match status" value="1"/>
</dbReference>
<comment type="subcellular location">
    <subcellularLocation>
        <location evidence="1">Cell membrane</location>
        <topology evidence="1">Multi-pass membrane protein</topology>
    </subcellularLocation>
</comment>
<dbReference type="InterPro" id="IPR014263">
    <property type="entry name" value="Methanolan_biosynth_EpsI"/>
</dbReference>
<dbReference type="NCBIfam" id="TIGR02602">
    <property type="entry name" value="8TM_EpsH"/>
    <property type="match status" value="1"/>
</dbReference>
<dbReference type="OrthoDB" id="9797363at2"/>
<comment type="caution">
    <text evidence="10">The sequence shown here is derived from an EMBL/GenBank/DDBJ whole genome shotgun (WGS) entry which is preliminary data.</text>
</comment>
<evidence type="ECO:0000256" key="7">
    <source>
        <dbReference type="ARBA" id="ARBA00023136"/>
    </source>
</evidence>
<dbReference type="NCBIfam" id="TIGR03109">
    <property type="entry name" value="exosort_XrtA"/>
    <property type="match status" value="1"/>
</dbReference>
<evidence type="ECO:0000256" key="4">
    <source>
        <dbReference type="ARBA" id="ARBA00022692"/>
    </source>
</evidence>
<feature type="transmembrane region" description="Helical" evidence="8">
    <location>
        <begin position="131"/>
        <end position="149"/>
    </location>
</feature>
<dbReference type="GO" id="GO:0006508">
    <property type="term" value="P:proteolysis"/>
    <property type="evidence" value="ECO:0007669"/>
    <property type="project" value="UniProtKB-KW"/>
</dbReference>
<dbReference type="InterPro" id="IPR013426">
    <property type="entry name" value="EpsH-like"/>
</dbReference>
<feature type="transmembrane region" description="Helical" evidence="8">
    <location>
        <begin position="20"/>
        <end position="42"/>
    </location>
</feature>
<accession>A0A368KEH0</accession>
<feature type="transmembrane region" description="Helical" evidence="8">
    <location>
        <begin position="54"/>
        <end position="72"/>
    </location>
</feature>
<organism evidence="10 11">
    <name type="scientific">Rhodanobacter denitrificans</name>
    <dbReference type="NCBI Taxonomy" id="666685"/>
    <lineage>
        <taxon>Bacteria</taxon>
        <taxon>Pseudomonadati</taxon>
        <taxon>Pseudomonadota</taxon>
        <taxon>Gammaproteobacteria</taxon>
        <taxon>Lysobacterales</taxon>
        <taxon>Rhodanobacteraceae</taxon>
        <taxon>Rhodanobacter</taxon>
    </lineage>
</organism>
<evidence type="ECO:0000256" key="8">
    <source>
        <dbReference type="SAM" id="Phobius"/>
    </source>
</evidence>
<feature type="transmembrane region" description="Helical" evidence="8">
    <location>
        <begin position="305"/>
        <end position="325"/>
    </location>
</feature>
<evidence type="ECO:0000313" key="11">
    <source>
        <dbReference type="Proteomes" id="UP000252387"/>
    </source>
</evidence>
<gene>
    <name evidence="10" type="primary">epsI</name>
    <name evidence="10" type="ORF">DEO45_09235</name>
</gene>
<dbReference type="EMBL" id="QFWQ01000005">
    <property type="protein sequence ID" value="RCS30227.1"/>
    <property type="molecule type" value="Genomic_DNA"/>
</dbReference>
<dbReference type="Pfam" id="PF11984">
    <property type="entry name" value="DUF3485"/>
    <property type="match status" value="1"/>
</dbReference>
<keyword evidence="7 8" id="KW-0472">Membrane</keyword>
<dbReference type="Proteomes" id="UP000252387">
    <property type="component" value="Unassembled WGS sequence"/>
</dbReference>
<feature type="domain" description="Methanolan biosynthesis EpsI" evidence="9">
    <location>
        <begin position="311"/>
        <end position="503"/>
    </location>
</feature>
<feature type="transmembrane region" description="Helical" evidence="8">
    <location>
        <begin position="84"/>
        <end position="102"/>
    </location>
</feature>
<evidence type="ECO:0000313" key="10">
    <source>
        <dbReference type="EMBL" id="RCS30227.1"/>
    </source>
</evidence>
<sequence length="524" mass="57148">MFVNGVLDANADVSTDASGWTVAAAAFGVGVVVLLVCYWQTVQSLVWVWDHDGNYQYAFLIFPLSVWVAFCLRQRLRARPPAPSVWGAAAVAALVFVWYAGQLLDVNLVQHFALVSLFPALVMACWGWRALWVLAFPLGYLVIFAVPWGDGLVGPLQDITAHFAVRALELTGTPVLLNGREILTASAVWMVADACSGVKFFIACSALGCLFAYLMYQRWRKRLLFVVLAAVVPIIANGLRVYFTILIGDTWGLKYATGLDHVIFGWQFFGTVLVLLLLSGWFFRDPLVAGVPPPANNTMPTGARMVVWPVVIALLIAGPVMAAGVSSPAPADDLHLTAPTVAGWRGPQTAADEWRPAFNSAAGRVKAFYRSNASGEVVELFHAIYTGAPRRGHTLITYENKLYDPAQAQILSSASQQLRLTDGRSLAAGELRLSGAAGSRLVWYWYCVDRRCTRSKMLTKLLQAWEVLRGDVSQSSVWALSAPVGYAGVDQARANLRAFAQALPVPGVAERRVQREHLTPGDEP</sequence>
<proteinExistence type="predicted"/>
<feature type="transmembrane region" description="Helical" evidence="8">
    <location>
        <begin position="223"/>
        <end position="243"/>
    </location>
</feature>
<evidence type="ECO:0000256" key="5">
    <source>
        <dbReference type="ARBA" id="ARBA00022801"/>
    </source>
</evidence>
<keyword evidence="2" id="KW-1003">Cell membrane</keyword>
<dbReference type="InterPro" id="IPR019127">
    <property type="entry name" value="Exosortase"/>
</dbReference>
<name>A0A368KEH0_9GAMM</name>
<dbReference type="NCBIfam" id="TIGR04178">
    <property type="entry name" value="exo_archaeo"/>
    <property type="match status" value="1"/>
</dbReference>
<evidence type="ECO:0000256" key="2">
    <source>
        <dbReference type="ARBA" id="ARBA00022475"/>
    </source>
</evidence>
<dbReference type="GO" id="GO:0008233">
    <property type="term" value="F:peptidase activity"/>
    <property type="evidence" value="ECO:0007669"/>
    <property type="project" value="UniProtKB-KW"/>
</dbReference>
<evidence type="ECO:0000256" key="3">
    <source>
        <dbReference type="ARBA" id="ARBA00022670"/>
    </source>
</evidence>
<keyword evidence="4 8" id="KW-0812">Transmembrane</keyword>
<dbReference type="GO" id="GO:0005886">
    <property type="term" value="C:plasma membrane"/>
    <property type="evidence" value="ECO:0007669"/>
    <property type="project" value="UniProtKB-SubCell"/>
</dbReference>
<evidence type="ECO:0000256" key="6">
    <source>
        <dbReference type="ARBA" id="ARBA00022989"/>
    </source>
</evidence>
<feature type="transmembrane region" description="Helical" evidence="8">
    <location>
        <begin position="198"/>
        <end position="216"/>
    </location>
</feature>